<dbReference type="Pfam" id="PF13413">
    <property type="entry name" value="HTH_25"/>
    <property type="match status" value="1"/>
</dbReference>
<dbReference type="RefSeq" id="WP_114208196.1">
    <property type="nucleotide sequence ID" value="NZ_CP030840.1"/>
</dbReference>
<dbReference type="Proteomes" id="UP000253606">
    <property type="component" value="Chromosome"/>
</dbReference>
<dbReference type="KEGG" id="abas:ACPOL_3844"/>
<evidence type="ECO:0000313" key="2">
    <source>
        <dbReference type="EMBL" id="AXC13123.1"/>
    </source>
</evidence>
<dbReference type="OrthoDB" id="9797543at2"/>
<dbReference type="InterPro" id="IPR010982">
    <property type="entry name" value="Lambda_DNA-bd_dom_sf"/>
</dbReference>
<protein>
    <submittedName>
        <fullName evidence="2">Transcriptional regulator</fullName>
    </submittedName>
</protein>
<dbReference type="PANTHER" id="PTHR34475">
    <property type="match status" value="1"/>
</dbReference>
<name>A0A2Z5G1S2_9BACT</name>
<keyword evidence="1" id="KW-0472">Membrane</keyword>
<keyword evidence="1" id="KW-1133">Transmembrane helix</keyword>
<dbReference type="AlphaFoldDB" id="A0A2Z5G1S2"/>
<organism evidence="2 3">
    <name type="scientific">Acidisarcina polymorpha</name>
    <dbReference type="NCBI Taxonomy" id="2211140"/>
    <lineage>
        <taxon>Bacteria</taxon>
        <taxon>Pseudomonadati</taxon>
        <taxon>Acidobacteriota</taxon>
        <taxon>Terriglobia</taxon>
        <taxon>Terriglobales</taxon>
        <taxon>Acidobacteriaceae</taxon>
        <taxon>Acidisarcina</taxon>
    </lineage>
</organism>
<dbReference type="EMBL" id="CP030840">
    <property type="protein sequence ID" value="AXC13123.1"/>
    <property type="molecule type" value="Genomic_DNA"/>
</dbReference>
<gene>
    <name evidence="2" type="ORF">ACPOL_3844</name>
</gene>
<feature type="transmembrane region" description="Helical" evidence="1">
    <location>
        <begin position="111"/>
        <end position="134"/>
    </location>
</feature>
<dbReference type="GO" id="GO:0003677">
    <property type="term" value="F:DNA binding"/>
    <property type="evidence" value="ECO:0007669"/>
    <property type="project" value="InterPro"/>
</dbReference>
<evidence type="ECO:0000313" key="3">
    <source>
        <dbReference type="Proteomes" id="UP000253606"/>
    </source>
</evidence>
<keyword evidence="3" id="KW-1185">Reference proteome</keyword>
<proteinExistence type="predicted"/>
<dbReference type="Gene3D" id="1.10.260.40">
    <property type="entry name" value="lambda repressor-like DNA-binding domains"/>
    <property type="match status" value="1"/>
</dbReference>
<keyword evidence="1" id="KW-0812">Transmembrane</keyword>
<evidence type="ECO:0000256" key="1">
    <source>
        <dbReference type="SAM" id="Phobius"/>
    </source>
</evidence>
<sequence length="189" mass="20941">MGQFGEELRRERESRGVSLECIINSTKISGRHLSALEREQFEQLPGGVFNKGIVRGYARAVGIDEEAWIQRFMSAYKESGLLKAEDGDWVEFAENVVKGRKSEGDRPAARLRWAGVFLLLMLIAGLGWFVYHFVRERISATNPSAGFTVLATVVAPDLLPFSSGESASFFARDQLVSPRRGSILQSISG</sequence>
<accession>A0A2Z5G1S2</accession>
<dbReference type="PANTHER" id="PTHR34475:SF1">
    <property type="entry name" value="CYTOSKELETON PROTEIN RODZ"/>
    <property type="match status" value="1"/>
</dbReference>
<dbReference type="InterPro" id="IPR050400">
    <property type="entry name" value="Bact_Cytoskel_RodZ"/>
</dbReference>
<reference evidence="2 3" key="1">
    <citation type="journal article" date="2018" name="Front. Microbiol.">
        <title>Hydrolytic Capabilities as a Key to Environmental Success: Chitinolytic and Cellulolytic Acidobacteria From Acidic Sub-arctic Soils and Boreal Peatlands.</title>
        <authorList>
            <person name="Belova S.E."/>
            <person name="Ravin N.V."/>
            <person name="Pankratov T.A."/>
            <person name="Rakitin A.L."/>
            <person name="Ivanova A.A."/>
            <person name="Beletsky A.V."/>
            <person name="Mardanov A.V."/>
            <person name="Sinninghe Damste J.S."/>
            <person name="Dedysh S.N."/>
        </authorList>
    </citation>
    <scope>NUCLEOTIDE SEQUENCE [LARGE SCALE GENOMIC DNA]</scope>
    <source>
        <strain evidence="2 3">SBC82</strain>
    </source>
</reference>